<dbReference type="PROSITE" id="PS01246">
    <property type="entry name" value="UPF0003"/>
    <property type="match status" value="1"/>
</dbReference>
<dbReference type="InterPro" id="IPR006685">
    <property type="entry name" value="MscS_channel_2nd"/>
</dbReference>
<gene>
    <name evidence="7" type="ORF">TrVE_jg1291</name>
</gene>
<dbReference type="GO" id="GO:0016020">
    <property type="term" value="C:membrane"/>
    <property type="evidence" value="ECO:0007669"/>
    <property type="project" value="UniProtKB-SubCell"/>
</dbReference>
<evidence type="ECO:0000313" key="7">
    <source>
        <dbReference type="EMBL" id="GMH90806.1"/>
    </source>
</evidence>
<evidence type="ECO:0000256" key="1">
    <source>
        <dbReference type="ARBA" id="ARBA00004370"/>
    </source>
</evidence>
<dbReference type="EMBL" id="BRXX01000109">
    <property type="protein sequence ID" value="GMH90806.1"/>
    <property type="molecule type" value="Genomic_DNA"/>
</dbReference>
<keyword evidence="3 5" id="KW-1133">Transmembrane helix</keyword>
<dbReference type="GO" id="GO:0055085">
    <property type="term" value="P:transmembrane transport"/>
    <property type="evidence" value="ECO:0007669"/>
    <property type="project" value="InterPro"/>
</dbReference>
<comment type="caution">
    <text evidence="7">The sequence shown here is derived from an EMBL/GenBank/DDBJ whole genome shotgun (WGS) entry which is preliminary data.</text>
</comment>
<evidence type="ECO:0000256" key="5">
    <source>
        <dbReference type="SAM" id="Phobius"/>
    </source>
</evidence>
<dbReference type="AlphaFoldDB" id="A0A9W7BGQ0"/>
<sequence>MLIPTPFRSRLTNSNTCLHQAPPHTHSPFPMASWPQSPQQNHPQSLLFAGRLFHGLTSKSKLSVALKSVNHSIHPGDIVIIFCLLFSDKILALVQSMINSTFRKLRKVEAKPYNLSRLKTLSEPLTRFGLLTTLIYSVSLLEIFLKGLSVFPPKLQISSLTSIILYALWSWQILCKYKRKLILNNFRGPKGQAMLYDRILDFLISTILAFFLMETVALKFGVQLKSLFAFGGLSTVVVGLACQGPVTQLVNGLILTLSDKIRPGDEVRFGDEKDKTAGIVISLDWFDLLLRGYDESMVRIPNSEIANKRIHNISRDVRSQVKTTFGIRYRDLNNVENLIDNIKSQIKSDCEKVIADGSRPFWVHWREFEADHVTVVVDVHFDIRPGTTQYYDMRQKVLSCIKIATAKTGVPFAMPARVSLPSDETNYLN</sequence>
<evidence type="ECO:0000256" key="4">
    <source>
        <dbReference type="ARBA" id="ARBA00023136"/>
    </source>
</evidence>
<evidence type="ECO:0000259" key="6">
    <source>
        <dbReference type="Pfam" id="PF00924"/>
    </source>
</evidence>
<dbReference type="PANTHER" id="PTHR30566:SF5">
    <property type="entry name" value="MECHANOSENSITIVE ION CHANNEL PROTEIN 1, MITOCHONDRIAL-RELATED"/>
    <property type="match status" value="1"/>
</dbReference>
<comment type="subcellular location">
    <subcellularLocation>
        <location evidence="1">Membrane</location>
    </subcellularLocation>
</comment>
<evidence type="ECO:0000256" key="3">
    <source>
        <dbReference type="ARBA" id="ARBA00022989"/>
    </source>
</evidence>
<dbReference type="InterPro" id="IPR010920">
    <property type="entry name" value="LSM_dom_sf"/>
</dbReference>
<dbReference type="Pfam" id="PF00924">
    <property type="entry name" value="MS_channel_2nd"/>
    <property type="match status" value="1"/>
</dbReference>
<accession>A0A9W7BGQ0</accession>
<keyword evidence="4 5" id="KW-0472">Membrane</keyword>
<evidence type="ECO:0000313" key="8">
    <source>
        <dbReference type="Proteomes" id="UP001165160"/>
    </source>
</evidence>
<keyword evidence="2 5" id="KW-0812">Transmembrane</keyword>
<dbReference type="SUPFAM" id="SSF50182">
    <property type="entry name" value="Sm-like ribonucleoproteins"/>
    <property type="match status" value="1"/>
</dbReference>
<evidence type="ECO:0000256" key="2">
    <source>
        <dbReference type="ARBA" id="ARBA00022692"/>
    </source>
</evidence>
<dbReference type="Gene3D" id="2.30.30.60">
    <property type="match status" value="1"/>
</dbReference>
<feature type="transmembrane region" description="Helical" evidence="5">
    <location>
        <begin position="125"/>
        <end position="145"/>
    </location>
</feature>
<name>A0A9W7BGQ0_9STRA</name>
<proteinExistence type="predicted"/>
<dbReference type="Proteomes" id="UP001165160">
    <property type="component" value="Unassembled WGS sequence"/>
</dbReference>
<dbReference type="InterPro" id="IPR006686">
    <property type="entry name" value="MscS_channel_CS"/>
</dbReference>
<dbReference type="InterPro" id="IPR023408">
    <property type="entry name" value="MscS_beta-dom_sf"/>
</dbReference>
<keyword evidence="8" id="KW-1185">Reference proteome</keyword>
<feature type="domain" description="Mechanosensitive ion channel MscS" evidence="6">
    <location>
        <begin position="246"/>
        <end position="315"/>
    </location>
</feature>
<protein>
    <recommendedName>
        <fullName evidence="6">Mechanosensitive ion channel MscS domain-containing protein</fullName>
    </recommendedName>
</protein>
<dbReference type="Gene3D" id="1.10.287.1260">
    <property type="match status" value="1"/>
</dbReference>
<organism evidence="7 8">
    <name type="scientific">Triparma verrucosa</name>
    <dbReference type="NCBI Taxonomy" id="1606542"/>
    <lineage>
        <taxon>Eukaryota</taxon>
        <taxon>Sar</taxon>
        <taxon>Stramenopiles</taxon>
        <taxon>Ochrophyta</taxon>
        <taxon>Bolidophyceae</taxon>
        <taxon>Parmales</taxon>
        <taxon>Triparmaceae</taxon>
        <taxon>Triparma</taxon>
    </lineage>
</organism>
<feature type="transmembrane region" description="Helical" evidence="5">
    <location>
        <begin position="195"/>
        <end position="213"/>
    </location>
</feature>
<feature type="transmembrane region" description="Helical" evidence="5">
    <location>
        <begin position="157"/>
        <end position="174"/>
    </location>
</feature>
<reference evidence="8" key="1">
    <citation type="journal article" date="2023" name="Commun. Biol.">
        <title>Genome analysis of Parmales, the sister group of diatoms, reveals the evolutionary specialization of diatoms from phago-mixotrophs to photoautotrophs.</title>
        <authorList>
            <person name="Ban H."/>
            <person name="Sato S."/>
            <person name="Yoshikawa S."/>
            <person name="Yamada K."/>
            <person name="Nakamura Y."/>
            <person name="Ichinomiya M."/>
            <person name="Sato N."/>
            <person name="Blanc-Mathieu R."/>
            <person name="Endo H."/>
            <person name="Kuwata A."/>
            <person name="Ogata H."/>
        </authorList>
    </citation>
    <scope>NUCLEOTIDE SEQUENCE [LARGE SCALE GENOMIC DNA]</scope>
    <source>
        <strain evidence="8">NIES 3699</strain>
    </source>
</reference>
<dbReference type="PANTHER" id="PTHR30566">
    <property type="entry name" value="YNAI-RELATED MECHANOSENSITIVE ION CHANNEL"/>
    <property type="match status" value="1"/>
</dbReference>